<name>A0AC34QIA1_9BILA</name>
<proteinExistence type="predicted"/>
<dbReference type="WBParaSite" id="JU765_v2.g16634.t1">
    <property type="protein sequence ID" value="JU765_v2.g16634.t1"/>
    <property type="gene ID" value="JU765_v2.g16634"/>
</dbReference>
<dbReference type="Proteomes" id="UP000887576">
    <property type="component" value="Unplaced"/>
</dbReference>
<sequence>MKKIIVLFLLVNFVVVHGQGDYVPCQFFVHYAIDNSNSLTANDYQTQLNFVSNSIGTLNHGERIEVSSQKASVVDYNQQTDIPTIQNLVKATTQLTDSPFSLDQTLKIVFGKISSYQNSTVPKVAFVFIPDTITNGSIGNLSPYLATEIMNHDYQLNFVLMGPKARQSDLANFAVNFITWSDLQQPQPDSWTSLYPNIFSCRNSSASGYAPCQAFVAFGADVSKTLAPNQFQNQLQFISAVIGGINHPERIMYSAGFYSPVVWKSPYGVSDIQSSVINTKQQTNVTFSLALILKSIYGAYLFSPNTTVPMAAVVFVSDTSDPANLDGAQFYADALIRSEIKLTLILMGNNINQNLLSNITNNFITWKDLSQQQPDNWGTLYGPALGCSGQVSTLPPTTTGPTTIATVPSSTSTVTTMPSSSASGVPSSTLPTTVLSSSASATSMPSSTSGIAFSTTATTTMMPYVPCQSFISFCVDNSNVLSSADFQRQIYFAASEISKLNYADRIRFQAGKTAVFKWENETDINTAVSLANGTQQTDTAFDLKYVLQDLYLDVIALKNSSFPRTAVIFVTDTSKVDNLAVTVANGLRNANVRLTLVLVGNGVDQSKLVNISTNFVVWTDLSQNPPNWDPSAIYGCATPSTVASSTPPSTVPSTVFTGSTTPKPFIPCQSYLAFAADNSNALSAADFAKQISFLSSQVSSITHIERLYIQAGPLVVAPLGSHHDDQLQQLLQSIAEIEQTTLGFGLRRVFQALYSNLLDVQEDGIPRAIVVFVTDTTAVSNYQGADQFVTMLKNAGFRITFVLTGNKVDQNVLTNLTDNFIIWNDLTQPQPIDWGNLFGPAFGCTNGYSTTIATGPTDLPTTTKTRQPITVQSTQTFQPSSSTLAPPTPAFTCLSHIPFGVDLSQTLTADQFTKMKNMVLDPFLSVVYPIQISPAVWVTFSDSASGPRKVQNATALSTQVQQLVVQGNTILGSIKWALSILNGKNAANYTDTYPVNTIFFTGSALPSGDVPTTQDLVTAFTANGNTVIVVLMKEDADPTNYNKIDGLKLVQYNPDQRYIISDMQKLMKCQTT</sequence>
<protein>
    <submittedName>
        <fullName evidence="2">VWFA domain-containing protein</fullName>
    </submittedName>
</protein>
<accession>A0AC34QIA1</accession>
<evidence type="ECO:0000313" key="1">
    <source>
        <dbReference type="Proteomes" id="UP000887576"/>
    </source>
</evidence>
<organism evidence="1 2">
    <name type="scientific">Panagrolaimus sp. JU765</name>
    <dbReference type="NCBI Taxonomy" id="591449"/>
    <lineage>
        <taxon>Eukaryota</taxon>
        <taxon>Metazoa</taxon>
        <taxon>Ecdysozoa</taxon>
        <taxon>Nematoda</taxon>
        <taxon>Chromadorea</taxon>
        <taxon>Rhabditida</taxon>
        <taxon>Tylenchina</taxon>
        <taxon>Panagrolaimomorpha</taxon>
        <taxon>Panagrolaimoidea</taxon>
        <taxon>Panagrolaimidae</taxon>
        <taxon>Panagrolaimus</taxon>
    </lineage>
</organism>
<evidence type="ECO:0000313" key="2">
    <source>
        <dbReference type="WBParaSite" id="JU765_v2.g16634.t1"/>
    </source>
</evidence>
<reference evidence="2" key="1">
    <citation type="submission" date="2022-11" db="UniProtKB">
        <authorList>
            <consortium name="WormBaseParasite"/>
        </authorList>
    </citation>
    <scope>IDENTIFICATION</scope>
</reference>